<accession>A0A6J0PJL6</accession>
<dbReference type="GO" id="GO:0005737">
    <property type="term" value="C:cytoplasm"/>
    <property type="evidence" value="ECO:0007669"/>
    <property type="project" value="TreeGrafter"/>
</dbReference>
<feature type="transmembrane region" description="Helical" evidence="6">
    <location>
        <begin position="152"/>
        <end position="170"/>
    </location>
</feature>
<keyword evidence="2 6" id="KW-0812">Transmembrane</keyword>
<feature type="domain" description="Peptidase M50" evidence="7">
    <location>
        <begin position="122"/>
        <end position="492"/>
    </location>
</feature>
<dbReference type="InterPro" id="IPR001193">
    <property type="entry name" value="MBTPS2"/>
</dbReference>
<dbReference type="InterPro" id="IPR008915">
    <property type="entry name" value="Peptidase_M50"/>
</dbReference>
<dbReference type="RefSeq" id="XP_019706628.1">
    <property type="nucleotide sequence ID" value="XM_019851069.1"/>
</dbReference>
<keyword evidence="4 6" id="KW-0472">Membrane</keyword>
<dbReference type="PANTHER" id="PTHR13325">
    <property type="entry name" value="PROTEASE M50 MEMBRANE-BOUND TRANSCRIPTION FACTOR SITE 2 PROTEASE"/>
    <property type="match status" value="1"/>
</dbReference>
<dbReference type="RefSeq" id="XP_019706629.1">
    <property type="nucleotide sequence ID" value="XM_019851070.1"/>
</dbReference>
<evidence type="ECO:0000256" key="6">
    <source>
        <dbReference type="SAM" id="Phobius"/>
    </source>
</evidence>
<proteinExistence type="predicted"/>
<protein>
    <recommendedName>
        <fullName evidence="5">Endopeptidase S2P</fullName>
    </recommendedName>
</protein>
<evidence type="ECO:0000313" key="11">
    <source>
        <dbReference type="RefSeq" id="XP_019706628.1"/>
    </source>
</evidence>
<dbReference type="OrthoDB" id="69989at2759"/>
<dbReference type="PANTHER" id="PTHR13325:SF3">
    <property type="entry name" value="MEMBRANE-BOUND TRANSCRIPTION FACTOR SITE-2 PROTEASE"/>
    <property type="match status" value="1"/>
</dbReference>
<feature type="transmembrane region" description="Helical" evidence="6">
    <location>
        <begin position="182"/>
        <end position="206"/>
    </location>
</feature>
<evidence type="ECO:0000313" key="9">
    <source>
        <dbReference type="RefSeq" id="XP_019706626.1"/>
    </source>
</evidence>
<evidence type="ECO:0000256" key="4">
    <source>
        <dbReference type="ARBA" id="ARBA00023136"/>
    </source>
</evidence>
<dbReference type="Pfam" id="PF02163">
    <property type="entry name" value="Peptidase_M50"/>
    <property type="match status" value="1"/>
</dbReference>
<gene>
    <name evidence="9 10 11 12" type="primary">LOC105047584</name>
</gene>
<dbReference type="Proteomes" id="UP000504607">
    <property type="component" value="Chromosome 6"/>
</dbReference>
<dbReference type="GeneID" id="105047584"/>
<dbReference type="GO" id="GO:0004222">
    <property type="term" value="F:metalloendopeptidase activity"/>
    <property type="evidence" value="ECO:0007669"/>
    <property type="project" value="InterPro"/>
</dbReference>
<dbReference type="KEGG" id="egu:105047584"/>
<comment type="subcellular location">
    <subcellularLocation>
        <location evidence="1">Endomembrane system</location>
        <topology evidence="1">Multi-pass membrane protein</topology>
    </subcellularLocation>
</comment>
<reference evidence="9 10" key="1">
    <citation type="submission" date="2025-04" db="UniProtKB">
        <authorList>
            <consortium name="RefSeq"/>
        </authorList>
    </citation>
    <scope>IDENTIFICATION</scope>
</reference>
<evidence type="ECO:0000256" key="3">
    <source>
        <dbReference type="ARBA" id="ARBA00022989"/>
    </source>
</evidence>
<evidence type="ECO:0000256" key="2">
    <source>
        <dbReference type="ARBA" id="ARBA00022692"/>
    </source>
</evidence>
<evidence type="ECO:0000313" key="12">
    <source>
        <dbReference type="RefSeq" id="XP_019706629.1"/>
    </source>
</evidence>
<dbReference type="GO" id="GO:0016020">
    <property type="term" value="C:membrane"/>
    <property type="evidence" value="ECO:0007669"/>
    <property type="project" value="InterPro"/>
</dbReference>
<sequence length="530" mass="59079">MANRWARRRREVQTHLPLHISHPSSSISYWYCDFKIYNLNEHIFSFGRRYARFLHVWFTVGVAFSFIALLGVSLMLLWGSAGPYHLQSRDMGINGLSVSWLFGFSSLVPGLSLSIMDVGIMIVSTLMSVALHEFGHAVAAARTNSEGLPIEYIAIFLAVLFPGALVAFNYDMLQSLPHFAALRIYCAGIWHNLMFCAVCLLTVFLLPLMLHPLYIHNEGPMVMGVAQTSALSGYLSPYDVIISLDGSNIKSPQEWMNKMAQVNAQILPKFTDLEEPLHSQAVSGRKGYCIPNSWVENSRNDKFSCPDGLTAFVSIPCFNSSLLVRSIHGDGDKNKVEDRQCLTAQDVVKLKKCGDEWELTGNDRSHCACSEEESCMAPVQIPGLSWVEISYSSPYSTECLQKRRNLSSTDSSGSTSCGGSFVYVGDVSSLAYSIQLSAYQPRWASIIFSAYLPYVLEKVSACTFHVSATLGLLNSMPVYFLDGESILETSFCYITWLTPRRRHRVLRSCLVAGTFLSTITILRILYSILI</sequence>
<name>A0A6J0PJL6_ELAGV</name>
<dbReference type="GO" id="GO:1905897">
    <property type="term" value="P:regulation of response to endoplasmic reticulum stress"/>
    <property type="evidence" value="ECO:0007669"/>
    <property type="project" value="TreeGrafter"/>
</dbReference>
<dbReference type="AlphaFoldDB" id="A0A6J0PJL6"/>
<evidence type="ECO:0000256" key="1">
    <source>
        <dbReference type="ARBA" id="ARBA00004127"/>
    </source>
</evidence>
<evidence type="ECO:0000256" key="5">
    <source>
        <dbReference type="ARBA" id="ARBA00032658"/>
    </source>
</evidence>
<keyword evidence="9 10" id="KW-0378">Hydrolase</keyword>
<keyword evidence="9 10" id="KW-0645">Protease</keyword>
<evidence type="ECO:0000313" key="8">
    <source>
        <dbReference type="Proteomes" id="UP000504607"/>
    </source>
</evidence>
<dbReference type="RefSeq" id="XP_019706626.1">
    <property type="nucleotide sequence ID" value="XM_019851067.1"/>
</dbReference>
<keyword evidence="8" id="KW-1185">Reference proteome</keyword>
<keyword evidence="3 6" id="KW-1133">Transmembrane helix</keyword>
<dbReference type="RefSeq" id="XP_019706627.1">
    <property type="nucleotide sequence ID" value="XM_019851068.1"/>
</dbReference>
<dbReference type="GO" id="GO:0031293">
    <property type="term" value="P:membrane protein intracellular domain proteolysis"/>
    <property type="evidence" value="ECO:0007669"/>
    <property type="project" value="TreeGrafter"/>
</dbReference>
<feature type="transmembrane region" description="Helical" evidence="6">
    <location>
        <begin position="98"/>
        <end position="131"/>
    </location>
</feature>
<feature type="transmembrane region" description="Helical" evidence="6">
    <location>
        <begin position="56"/>
        <end position="78"/>
    </location>
</feature>
<evidence type="ECO:0000259" key="7">
    <source>
        <dbReference type="Pfam" id="PF02163"/>
    </source>
</evidence>
<evidence type="ECO:0000313" key="10">
    <source>
        <dbReference type="RefSeq" id="XP_019706627.1"/>
    </source>
</evidence>
<dbReference type="GO" id="GO:0012505">
    <property type="term" value="C:endomembrane system"/>
    <property type="evidence" value="ECO:0007669"/>
    <property type="project" value="UniProtKB-SubCell"/>
</dbReference>
<organism evidence="8 12">
    <name type="scientific">Elaeis guineensis var. tenera</name>
    <name type="common">Oil palm</name>
    <dbReference type="NCBI Taxonomy" id="51953"/>
    <lineage>
        <taxon>Eukaryota</taxon>
        <taxon>Viridiplantae</taxon>
        <taxon>Streptophyta</taxon>
        <taxon>Embryophyta</taxon>
        <taxon>Tracheophyta</taxon>
        <taxon>Spermatophyta</taxon>
        <taxon>Magnoliopsida</taxon>
        <taxon>Liliopsida</taxon>
        <taxon>Arecaceae</taxon>
        <taxon>Arecoideae</taxon>
        <taxon>Cocoseae</taxon>
        <taxon>Elaeidinae</taxon>
        <taxon>Elaeis</taxon>
    </lineage>
</organism>